<dbReference type="InterPro" id="IPR000719">
    <property type="entry name" value="Prot_kinase_dom"/>
</dbReference>
<keyword evidence="10" id="KW-0472">Membrane</keyword>
<evidence type="ECO:0000256" key="3">
    <source>
        <dbReference type="ARBA" id="ARBA00022741"/>
    </source>
</evidence>
<dbReference type="AlphaFoldDB" id="A0A7N2MK04"/>
<proteinExistence type="predicted"/>
<dbReference type="FunFam" id="1.10.510.10:FF:000084">
    <property type="entry name" value="Wall-associated receptor kinase 2"/>
    <property type="match status" value="1"/>
</dbReference>
<dbReference type="PANTHER" id="PTHR27005:SF283">
    <property type="entry name" value="OS02G0633066 PROTEIN"/>
    <property type="match status" value="1"/>
</dbReference>
<dbReference type="Pfam" id="PF00069">
    <property type="entry name" value="Pkinase"/>
    <property type="match status" value="1"/>
</dbReference>
<evidence type="ECO:0000313" key="12">
    <source>
        <dbReference type="EnsemblPlants" id="QL09p030927:mrna"/>
    </source>
</evidence>
<keyword evidence="10" id="KW-1133">Transmembrane helix</keyword>
<dbReference type="SMART" id="SM00220">
    <property type="entry name" value="S_TKc"/>
    <property type="match status" value="1"/>
</dbReference>
<feature type="transmembrane region" description="Helical" evidence="10">
    <location>
        <begin position="377"/>
        <end position="398"/>
    </location>
</feature>
<evidence type="ECO:0000256" key="8">
    <source>
        <dbReference type="ARBA" id="ARBA00047558"/>
    </source>
</evidence>
<dbReference type="Gene3D" id="1.10.510.10">
    <property type="entry name" value="Transferase(Phosphotransferase) domain 1"/>
    <property type="match status" value="2"/>
</dbReference>
<keyword evidence="4" id="KW-0808">Transferase</keyword>
<keyword evidence="4" id="KW-0418">Kinase</keyword>
<evidence type="ECO:0000256" key="2">
    <source>
        <dbReference type="ARBA" id="ARBA00022729"/>
    </source>
</evidence>
<dbReference type="GO" id="GO:0030247">
    <property type="term" value="F:polysaccharide binding"/>
    <property type="evidence" value="ECO:0007669"/>
    <property type="project" value="InterPro"/>
</dbReference>
<dbReference type="PROSITE" id="PS50011">
    <property type="entry name" value="PROTEIN_KINASE_DOM"/>
    <property type="match status" value="1"/>
</dbReference>
<keyword evidence="13" id="KW-1185">Reference proteome</keyword>
<feature type="domain" description="Protein kinase" evidence="11">
    <location>
        <begin position="321"/>
        <end position="649"/>
    </location>
</feature>
<evidence type="ECO:0000256" key="10">
    <source>
        <dbReference type="SAM" id="Phobius"/>
    </source>
</evidence>
<evidence type="ECO:0000313" key="13">
    <source>
        <dbReference type="Proteomes" id="UP000594261"/>
    </source>
</evidence>
<comment type="catalytic activity">
    <reaction evidence="8">
        <text>L-seryl-[protein] + ATP = O-phospho-L-seryl-[protein] + ADP + H(+)</text>
        <dbReference type="Rhea" id="RHEA:17989"/>
        <dbReference type="Rhea" id="RHEA-COMP:9863"/>
        <dbReference type="Rhea" id="RHEA-COMP:11604"/>
        <dbReference type="ChEBI" id="CHEBI:15378"/>
        <dbReference type="ChEBI" id="CHEBI:29999"/>
        <dbReference type="ChEBI" id="CHEBI:30616"/>
        <dbReference type="ChEBI" id="CHEBI:83421"/>
        <dbReference type="ChEBI" id="CHEBI:456216"/>
    </reaction>
</comment>
<comment type="catalytic activity">
    <reaction evidence="9">
        <text>L-threonyl-[protein] + ATP = O-phospho-L-threonyl-[protein] + ADP + H(+)</text>
        <dbReference type="Rhea" id="RHEA:46608"/>
        <dbReference type="Rhea" id="RHEA-COMP:11060"/>
        <dbReference type="Rhea" id="RHEA-COMP:11605"/>
        <dbReference type="ChEBI" id="CHEBI:15378"/>
        <dbReference type="ChEBI" id="CHEBI:30013"/>
        <dbReference type="ChEBI" id="CHEBI:30616"/>
        <dbReference type="ChEBI" id="CHEBI:61977"/>
        <dbReference type="ChEBI" id="CHEBI:456216"/>
    </reaction>
</comment>
<keyword evidence="10" id="KW-0812">Transmembrane</keyword>
<evidence type="ECO:0000256" key="4">
    <source>
        <dbReference type="ARBA" id="ARBA00022777"/>
    </source>
</evidence>
<dbReference type="PANTHER" id="PTHR27005">
    <property type="entry name" value="WALL-ASSOCIATED RECEPTOR KINASE-LIKE 21"/>
    <property type="match status" value="1"/>
</dbReference>
<dbReference type="EnsemblPlants" id="QL09p030927:mrna">
    <property type="protein sequence ID" value="QL09p030927:mrna"/>
    <property type="gene ID" value="QL09p030927"/>
</dbReference>
<keyword evidence="2" id="KW-0732">Signal</keyword>
<dbReference type="Gene3D" id="2.10.25.10">
    <property type="entry name" value="Laminin"/>
    <property type="match status" value="1"/>
</dbReference>
<accession>A0A7N2MK04</accession>
<protein>
    <recommendedName>
        <fullName evidence="11">Protein kinase domain-containing protein</fullName>
    </recommendedName>
</protein>
<sequence>MSSIYGVLYTLNTLLGNSGVMGFHRILVQLTWVGVISSVMAATDTQFPSALPNCPDRCGDLRIPYPFGLTEGCYLNETKGSTKFSIFCDNSSGKPETKTGDFLVTNISVQEGQIEIMMDNYIDCYDKMGTPQMSVGYNTYAYLKGFRNDKRFSSFCPSICDGSSDVVNGSCSGLGCCQTDIPGGLKNITVEAYIVNSDVDVWELSPCGYAFIIREDKFKFSSAYLTTLRNNKTLPVVLDWTIGSEKFDRARNKSNYICGGNSTCVNPMYGSGYRCKCKNGYHGNPYLDHGCQDIDECKVKDNNNCTRKQKCVNKPGVMIVRALKDTIWTNLNGYVSPIDQLANHHSQFTSQLVSIFIVCLYNVFAPSDSPHRSRSCAIISLFSLLVLLLGYYWIFWGLKRRKLIKLKEKFFQQNGGLLLKQQLSNHQMSVETTKIFTTEELKKATNNYDESRVLDQGGYGTVYKGVLSDNTMVAIKKSKIETAGALAYLHSSASMPIIHRDVKTTNILLDDNYTAKVADFGASRLVPLDQTQLNTLVQGTLGYLDPKYMQTSQLTEKSDVYSFGVVMVELLTGKKALSFDRPEIDRNLAISFVSAIKEDRLLQILEDHIVNEVNIEQLKEVANLAKRCLSLRGEDRPSMKEVAAELERLRIMEKHSLGNIDVYAKKTEHLLSATSHSFNDDVDIGCSTSTTIEYDSIGDQKLKSVEDGR</sequence>
<evidence type="ECO:0000256" key="9">
    <source>
        <dbReference type="ARBA" id="ARBA00047951"/>
    </source>
</evidence>
<keyword evidence="6" id="KW-1015">Disulfide bond</keyword>
<dbReference type="GO" id="GO:0005524">
    <property type="term" value="F:ATP binding"/>
    <property type="evidence" value="ECO:0007669"/>
    <property type="project" value="UniProtKB-KW"/>
</dbReference>
<evidence type="ECO:0000256" key="6">
    <source>
        <dbReference type="ARBA" id="ARBA00023157"/>
    </source>
</evidence>
<organism evidence="12 13">
    <name type="scientific">Quercus lobata</name>
    <name type="common">Valley oak</name>
    <dbReference type="NCBI Taxonomy" id="97700"/>
    <lineage>
        <taxon>Eukaryota</taxon>
        <taxon>Viridiplantae</taxon>
        <taxon>Streptophyta</taxon>
        <taxon>Embryophyta</taxon>
        <taxon>Tracheophyta</taxon>
        <taxon>Spermatophyta</taxon>
        <taxon>Magnoliopsida</taxon>
        <taxon>eudicotyledons</taxon>
        <taxon>Gunneridae</taxon>
        <taxon>Pentapetalae</taxon>
        <taxon>rosids</taxon>
        <taxon>fabids</taxon>
        <taxon>Fagales</taxon>
        <taxon>Fagaceae</taxon>
        <taxon>Quercus</taxon>
    </lineage>
</organism>
<dbReference type="Gramene" id="QL09p030927:mrna">
    <property type="protein sequence ID" value="QL09p030927:mrna"/>
    <property type="gene ID" value="QL09p030927"/>
</dbReference>
<dbReference type="SUPFAM" id="SSF56112">
    <property type="entry name" value="Protein kinase-like (PK-like)"/>
    <property type="match status" value="1"/>
</dbReference>
<keyword evidence="3" id="KW-0547">Nucleotide-binding</keyword>
<name>A0A7N2MK04_QUELO</name>
<dbReference type="Pfam" id="PF13947">
    <property type="entry name" value="GUB_WAK_bind"/>
    <property type="match status" value="1"/>
</dbReference>
<dbReference type="Proteomes" id="UP000594261">
    <property type="component" value="Chromosome 9"/>
</dbReference>
<reference evidence="12 13" key="1">
    <citation type="journal article" date="2016" name="G3 (Bethesda)">
        <title>First Draft Assembly and Annotation of the Genome of a California Endemic Oak Quercus lobata Nee (Fagaceae).</title>
        <authorList>
            <person name="Sork V.L."/>
            <person name="Fitz-Gibbon S.T."/>
            <person name="Puiu D."/>
            <person name="Crepeau M."/>
            <person name="Gugger P.F."/>
            <person name="Sherman R."/>
            <person name="Stevens K."/>
            <person name="Langley C.H."/>
            <person name="Pellegrini M."/>
            <person name="Salzberg S.L."/>
        </authorList>
    </citation>
    <scope>NUCLEOTIDE SEQUENCE [LARGE SCALE GENOMIC DNA]</scope>
    <source>
        <strain evidence="12 13">cv. SW786</strain>
    </source>
</reference>
<evidence type="ECO:0000259" key="11">
    <source>
        <dbReference type="PROSITE" id="PS50011"/>
    </source>
</evidence>
<dbReference type="InterPro" id="IPR025287">
    <property type="entry name" value="WAK_GUB"/>
</dbReference>
<evidence type="ECO:0000256" key="7">
    <source>
        <dbReference type="ARBA" id="ARBA00023180"/>
    </source>
</evidence>
<comment type="subcellular location">
    <subcellularLocation>
        <location evidence="1">Membrane</location>
        <topology evidence="1">Single-pass type I membrane protein</topology>
    </subcellularLocation>
</comment>
<dbReference type="InterPro" id="IPR008271">
    <property type="entry name" value="Ser/Thr_kinase_AS"/>
</dbReference>
<dbReference type="PROSITE" id="PS00108">
    <property type="entry name" value="PROTEIN_KINASE_ST"/>
    <property type="match status" value="1"/>
</dbReference>
<dbReference type="EMBL" id="LRBV02000009">
    <property type="status" value="NOT_ANNOTATED_CDS"/>
    <property type="molecule type" value="Genomic_DNA"/>
</dbReference>
<dbReference type="InterPro" id="IPR045274">
    <property type="entry name" value="WAK-like"/>
</dbReference>
<dbReference type="GO" id="GO:0005886">
    <property type="term" value="C:plasma membrane"/>
    <property type="evidence" value="ECO:0007669"/>
    <property type="project" value="TreeGrafter"/>
</dbReference>
<evidence type="ECO:0000256" key="5">
    <source>
        <dbReference type="ARBA" id="ARBA00022840"/>
    </source>
</evidence>
<dbReference type="InterPro" id="IPR011009">
    <property type="entry name" value="Kinase-like_dom_sf"/>
</dbReference>
<dbReference type="GO" id="GO:0007166">
    <property type="term" value="P:cell surface receptor signaling pathway"/>
    <property type="evidence" value="ECO:0007669"/>
    <property type="project" value="InterPro"/>
</dbReference>
<dbReference type="OMA" id="NRTFMHN"/>
<dbReference type="GO" id="GO:0004674">
    <property type="term" value="F:protein serine/threonine kinase activity"/>
    <property type="evidence" value="ECO:0007669"/>
    <property type="project" value="TreeGrafter"/>
</dbReference>
<evidence type="ECO:0000256" key="1">
    <source>
        <dbReference type="ARBA" id="ARBA00004479"/>
    </source>
</evidence>
<reference evidence="12" key="2">
    <citation type="submission" date="2021-01" db="UniProtKB">
        <authorList>
            <consortium name="EnsemblPlants"/>
        </authorList>
    </citation>
    <scope>IDENTIFICATION</scope>
</reference>
<keyword evidence="5" id="KW-0067">ATP-binding</keyword>
<dbReference type="InParanoid" id="A0A7N2MK04"/>
<keyword evidence="7" id="KW-0325">Glycoprotein</keyword>